<dbReference type="PANTHER" id="PTHR10150">
    <property type="entry name" value="DNA REPAIR ENDONUCLEASE XPF"/>
    <property type="match status" value="1"/>
</dbReference>
<dbReference type="SUPFAM" id="SSF47781">
    <property type="entry name" value="RuvA domain 2-like"/>
    <property type="match status" value="1"/>
</dbReference>
<dbReference type="Gene3D" id="1.10.150.20">
    <property type="entry name" value="5' to 3' exonuclease, C-terminal subdomain"/>
    <property type="match status" value="1"/>
</dbReference>
<dbReference type="CDD" id="cd20078">
    <property type="entry name" value="XPF_nuclease_XPF_euk"/>
    <property type="match status" value="1"/>
</dbReference>
<keyword evidence="9" id="KW-0539">Nucleus</keyword>
<evidence type="ECO:0000313" key="11">
    <source>
        <dbReference type="EMBL" id="GJJ13082.1"/>
    </source>
</evidence>
<dbReference type="SUPFAM" id="SSF52980">
    <property type="entry name" value="Restriction endonuclease-like"/>
    <property type="match status" value="1"/>
</dbReference>
<protein>
    <recommendedName>
        <fullName evidence="10">ERCC4 domain-containing protein</fullName>
    </recommendedName>
</protein>
<evidence type="ECO:0000256" key="4">
    <source>
        <dbReference type="ARBA" id="ARBA00022759"/>
    </source>
</evidence>
<comment type="similarity">
    <text evidence="2">Belongs to the XPF family.</text>
</comment>
<dbReference type="GO" id="GO:0000712">
    <property type="term" value="P:resolution of meiotic recombination intermediates"/>
    <property type="evidence" value="ECO:0007669"/>
    <property type="project" value="TreeGrafter"/>
</dbReference>
<dbReference type="SMART" id="SM00891">
    <property type="entry name" value="ERCC4"/>
    <property type="match status" value="1"/>
</dbReference>
<dbReference type="InterPro" id="IPR006166">
    <property type="entry name" value="ERCC4_domain"/>
</dbReference>
<comment type="caution">
    <text evidence="11">The sequence shown here is derived from an EMBL/GenBank/DDBJ whole genome shotgun (WGS) entry which is preliminary data.</text>
</comment>
<evidence type="ECO:0000256" key="9">
    <source>
        <dbReference type="ARBA" id="ARBA00023242"/>
    </source>
</evidence>
<evidence type="ECO:0000313" key="12">
    <source>
        <dbReference type="Proteomes" id="UP001050691"/>
    </source>
</evidence>
<evidence type="ECO:0000256" key="2">
    <source>
        <dbReference type="ARBA" id="ARBA00010015"/>
    </source>
</evidence>
<comment type="subcellular location">
    <subcellularLocation>
        <location evidence="1">Nucleus</location>
    </subcellularLocation>
</comment>
<dbReference type="AlphaFoldDB" id="A0AAV5AEN4"/>
<evidence type="ECO:0000256" key="5">
    <source>
        <dbReference type="ARBA" id="ARBA00022763"/>
    </source>
</evidence>
<dbReference type="GO" id="GO:0003684">
    <property type="term" value="F:damaged DNA binding"/>
    <property type="evidence" value="ECO:0007669"/>
    <property type="project" value="TreeGrafter"/>
</dbReference>
<reference evidence="11" key="1">
    <citation type="submission" date="2021-10" db="EMBL/GenBank/DDBJ databases">
        <title>De novo Genome Assembly of Clathrus columnatus (Basidiomycota, Fungi) Using Illumina and Nanopore Sequence Data.</title>
        <authorList>
            <person name="Ogiso-Tanaka E."/>
            <person name="Itagaki H."/>
            <person name="Hosoya T."/>
            <person name="Hosaka K."/>
        </authorList>
    </citation>
    <scope>NUCLEOTIDE SEQUENCE</scope>
    <source>
        <strain evidence="11">MO-923</strain>
    </source>
</reference>
<dbReference type="Pfam" id="PF02732">
    <property type="entry name" value="ERCC4"/>
    <property type="match status" value="1"/>
</dbReference>
<dbReference type="GO" id="GO:0000014">
    <property type="term" value="F:single-stranded DNA endodeoxyribonuclease activity"/>
    <property type="evidence" value="ECO:0007669"/>
    <property type="project" value="TreeGrafter"/>
</dbReference>
<dbReference type="Proteomes" id="UP001050691">
    <property type="component" value="Unassembled WGS sequence"/>
</dbReference>
<evidence type="ECO:0000256" key="7">
    <source>
        <dbReference type="ARBA" id="ARBA00023125"/>
    </source>
</evidence>
<name>A0AAV5AEN4_9AGAM</name>
<dbReference type="GO" id="GO:0000110">
    <property type="term" value="C:nucleotide-excision repair factor 1 complex"/>
    <property type="evidence" value="ECO:0007669"/>
    <property type="project" value="TreeGrafter"/>
</dbReference>
<dbReference type="InterPro" id="IPR010994">
    <property type="entry name" value="RuvA_2-like"/>
</dbReference>
<keyword evidence="3" id="KW-0540">Nuclease</keyword>
<evidence type="ECO:0000256" key="1">
    <source>
        <dbReference type="ARBA" id="ARBA00004123"/>
    </source>
</evidence>
<dbReference type="InterPro" id="IPR047520">
    <property type="entry name" value="XPF_nuclease"/>
</dbReference>
<dbReference type="GO" id="GO:0000724">
    <property type="term" value="P:double-strand break repair via homologous recombination"/>
    <property type="evidence" value="ECO:0007669"/>
    <property type="project" value="TreeGrafter"/>
</dbReference>
<keyword evidence="4" id="KW-0255">Endonuclease</keyword>
<proteinExistence type="inferred from homology"/>
<keyword evidence="8" id="KW-0234">DNA repair</keyword>
<keyword evidence="5" id="KW-0227">DNA damage</keyword>
<evidence type="ECO:0000256" key="8">
    <source>
        <dbReference type="ARBA" id="ARBA00023204"/>
    </source>
</evidence>
<evidence type="ECO:0000256" key="3">
    <source>
        <dbReference type="ARBA" id="ARBA00022722"/>
    </source>
</evidence>
<dbReference type="EMBL" id="BPWL01000008">
    <property type="protein sequence ID" value="GJJ13082.1"/>
    <property type="molecule type" value="Genomic_DNA"/>
</dbReference>
<dbReference type="FunFam" id="3.40.50.10130:FF:000002">
    <property type="entry name" value="DNA repair endonuclease XPF"/>
    <property type="match status" value="1"/>
</dbReference>
<gene>
    <name evidence="11" type="ORF">Clacol_007332</name>
</gene>
<keyword evidence="7" id="KW-0238">DNA-binding</keyword>
<sequence length="936" mass="105941">MLLPYLLNLLKKLSDPNDSSLTILARGLGLRKLICALLKTFNIPNTLIFLVNATPEEENGIRESLSMIGCRPTLKMVGFEIPRKERQILYNNGGIVSVTSRILVVDLLQSDIPVDKITGLIVMHAERVTALDATAFITRLFRERNPKGFLKAFSDQPEQITSGLFPLRNVLKELQIRTVHLYPRFHEEIQSSLLKRKADVIELAQEMTTSMRDIHEGIIACMTTTLSELKRSNTSLDLDDLDIKAVYFRSFDATVRHQLDPVWNKVGPRTKRLVADLSVLRKLLSYLVSYDPLDFYAYLETIIASNAPSSDFLNGQSESPPWLMTDAAHTIISAAKRRCYVENLKSSGHQDSNESPNGAEWEILDELEGISTQPQDSRPSWLPKTIEPVLEEPPKWALLSDILFEIEQEMNDSPGLLSQPGTNNVVIMTSSNRTCTMLRDYLNSSDPSDSKSSRGRQMLMEKFHGYINWKAYRHTAEKQSKTYSIAKNDITPVPGINQTVLGEALLKKDKDRIERSAKRRRIRGGAPVDGSRGRSLAQEVELFSGSLQYIKIGNQDSGQQRAEQTAFDAHFALLVPDQTVIIRSYSDDTDDEILADLKPRFIILYEPNQDFIRRIEVFRNSNPGLAVRVYFMFYTMSCEEHKYLYGLRREKDSFERLIKERGSMLMPIIDERRTGDSHIRALSTRIAGGSKMATTEVSQVVVDMREFRSSLPNLLHATNTKIIPATLIIGDYILTPDMCVERKSIPDLISSFNTGRLYTQCELMSLHYKQPILLIEFEENKAFSLEAVRSFKKENGKYPLKKQINEPNPESSSFISVQSKLVLLTLSFPRLRIIWSSSPHATAEIFKDLKLRNPEPDPSRAIAMGAEGGTPIINGWNTGAEELLRSFPSISEKNVRYVMGKASNIQELCAMKIEQIQEILGVVPGTAFWDFIHHGE</sequence>
<dbReference type="GO" id="GO:1901255">
    <property type="term" value="P:nucleotide-excision repair involved in interstrand cross-link repair"/>
    <property type="evidence" value="ECO:0007669"/>
    <property type="project" value="TreeGrafter"/>
</dbReference>
<dbReference type="GO" id="GO:0003697">
    <property type="term" value="F:single-stranded DNA binding"/>
    <property type="evidence" value="ECO:0007669"/>
    <property type="project" value="TreeGrafter"/>
</dbReference>
<keyword evidence="6" id="KW-0378">Hydrolase</keyword>
<feature type="domain" description="ERCC4" evidence="10">
    <location>
        <begin position="699"/>
        <end position="779"/>
    </location>
</feature>
<keyword evidence="12" id="KW-1185">Reference proteome</keyword>
<dbReference type="Gene3D" id="3.40.50.10130">
    <property type="match status" value="1"/>
</dbReference>
<accession>A0AAV5AEN4</accession>
<dbReference type="InterPro" id="IPR011335">
    <property type="entry name" value="Restrct_endonuc-II-like"/>
</dbReference>
<evidence type="ECO:0000259" key="10">
    <source>
        <dbReference type="SMART" id="SM00891"/>
    </source>
</evidence>
<dbReference type="PANTHER" id="PTHR10150:SF0">
    <property type="entry name" value="DNA REPAIR ENDONUCLEASE XPF"/>
    <property type="match status" value="1"/>
</dbReference>
<organism evidence="11 12">
    <name type="scientific">Clathrus columnatus</name>
    <dbReference type="NCBI Taxonomy" id="1419009"/>
    <lineage>
        <taxon>Eukaryota</taxon>
        <taxon>Fungi</taxon>
        <taxon>Dikarya</taxon>
        <taxon>Basidiomycota</taxon>
        <taxon>Agaricomycotina</taxon>
        <taxon>Agaricomycetes</taxon>
        <taxon>Phallomycetidae</taxon>
        <taxon>Phallales</taxon>
        <taxon>Clathraceae</taxon>
        <taxon>Clathrus</taxon>
    </lineage>
</organism>
<evidence type="ECO:0000256" key="6">
    <source>
        <dbReference type="ARBA" id="ARBA00022801"/>
    </source>
</evidence>